<dbReference type="PANTHER" id="PTHR30250:SF11">
    <property type="entry name" value="O-ANTIGEN TRANSPORTER-RELATED"/>
    <property type="match status" value="1"/>
</dbReference>
<dbReference type="CDD" id="cd13128">
    <property type="entry name" value="MATE_Wzx_like"/>
    <property type="match status" value="1"/>
</dbReference>
<dbReference type="Proteomes" id="UP001305815">
    <property type="component" value="Chromosome"/>
</dbReference>
<feature type="transmembrane region" description="Helical" evidence="6">
    <location>
        <begin position="176"/>
        <end position="195"/>
    </location>
</feature>
<feature type="transmembrane region" description="Helical" evidence="6">
    <location>
        <begin position="15"/>
        <end position="36"/>
    </location>
</feature>
<dbReference type="PANTHER" id="PTHR30250">
    <property type="entry name" value="PST FAMILY PREDICTED COLANIC ACID TRANSPORTER"/>
    <property type="match status" value="1"/>
</dbReference>
<feature type="transmembrane region" description="Helical" evidence="6">
    <location>
        <begin position="297"/>
        <end position="318"/>
    </location>
</feature>
<dbReference type="Pfam" id="PF01943">
    <property type="entry name" value="Polysacc_synt"/>
    <property type="match status" value="1"/>
</dbReference>
<evidence type="ECO:0000256" key="5">
    <source>
        <dbReference type="ARBA" id="ARBA00023136"/>
    </source>
</evidence>
<dbReference type="InterPro" id="IPR050833">
    <property type="entry name" value="Poly_Biosynth_Transport"/>
</dbReference>
<keyword evidence="8" id="KW-1185">Reference proteome</keyword>
<feature type="transmembrane region" description="Helical" evidence="6">
    <location>
        <begin position="390"/>
        <end position="409"/>
    </location>
</feature>
<sequence length="493" mass="55542">MSNKIEKQKSIKTNLIANGIKTLMTVLFPLITFPYASRVLGASGIGKVNYASSIISYFSLFAALGISTYAVREGARIRDDKEKFNKFAKEMLNINFVTTFFSYILLLIFLSLPVLSGYKDLLIIFSIGIVFTTIGTEWLFIIKEEYAYITKRAILFQIISMILLFLLVRSKDDYRWYASLTVISSGGSAILNFWHSRKFINWRKKYQYEYRKHIKPILLIFGTSLASSLYMTMDTTMLGAMKGDTATGIYTAAVKINSVINTLLNTISATILPRVSYYLGNGLKNEFQKLMQTSADILFMAAMPIAIGMMCVSDILIVVFSGPEFIEGSLAAKILSVKLVFGAIDRMLAYQVCIPYKKEKEVLISTIAGAGVNLIANTILIRFFDVTGAAVATLLSEMVVFVILTIYARQLFEIKYLYKRLPIYFIASIWFFGVRWIVSSQTSDVILELLLTVSICAVGYFILLIILRDPYLVGIINNIYDKVKEKLRGKGHK</sequence>
<keyword evidence="3 6" id="KW-0812">Transmembrane</keyword>
<evidence type="ECO:0000313" key="7">
    <source>
        <dbReference type="EMBL" id="BDZ77036.1"/>
    </source>
</evidence>
<dbReference type="RefSeq" id="WP_316266681.1">
    <property type="nucleotide sequence ID" value="NZ_AP027742.1"/>
</dbReference>
<keyword evidence="4 6" id="KW-1133">Transmembrane helix</keyword>
<dbReference type="EMBL" id="AP027742">
    <property type="protein sequence ID" value="BDZ77036.1"/>
    <property type="molecule type" value="Genomic_DNA"/>
</dbReference>
<feature type="transmembrane region" description="Helical" evidence="6">
    <location>
        <begin position="421"/>
        <end position="439"/>
    </location>
</feature>
<feature type="transmembrane region" description="Helical" evidence="6">
    <location>
        <begin position="330"/>
        <end position="350"/>
    </location>
</feature>
<feature type="transmembrane region" description="Helical" evidence="6">
    <location>
        <begin position="153"/>
        <end position="170"/>
    </location>
</feature>
<protein>
    <submittedName>
        <fullName evidence="7">Heteropolysaccharide repeat-containing protein</fullName>
    </submittedName>
</protein>
<evidence type="ECO:0000256" key="1">
    <source>
        <dbReference type="ARBA" id="ARBA00004651"/>
    </source>
</evidence>
<feature type="transmembrane region" description="Helical" evidence="6">
    <location>
        <begin position="48"/>
        <end position="71"/>
    </location>
</feature>
<comment type="subcellular location">
    <subcellularLocation>
        <location evidence="1">Cell membrane</location>
        <topology evidence="1">Multi-pass membrane protein</topology>
    </subcellularLocation>
</comment>
<gene>
    <name evidence="7" type="ORF">Lac1_12190</name>
</gene>
<feature type="transmembrane region" description="Helical" evidence="6">
    <location>
        <begin position="362"/>
        <end position="384"/>
    </location>
</feature>
<dbReference type="InterPro" id="IPR002797">
    <property type="entry name" value="Polysacc_synth"/>
</dbReference>
<feature type="transmembrane region" description="Helical" evidence="6">
    <location>
        <begin position="216"/>
        <end position="233"/>
    </location>
</feature>
<feature type="transmembrane region" description="Helical" evidence="6">
    <location>
        <begin position="92"/>
        <end position="115"/>
    </location>
</feature>
<evidence type="ECO:0000256" key="4">
    <source>
        <dbReference type="ARBA" id="ARBA00022989"/>
    </source>
</evidence>
<feature type="transmembrane region" description="Helical" evidence="6">
    <location>
        <begin position="253"/>
        <end position="276"/>
    </location>
</feature>
<organism evidence="7 8">
    <name type="scientific">Claveliimonas bilis</name>
    <dbReference type="NCBI Taxonomy" id="3028070"/>
    <lineage>
        <taxon>Bacteria</taxon>
        <taxon>Bacillati</taxon>
        <taxon>Bacillota</taxon>
        <taxon>Clostridia</taxon>
        <taxon>Lachnospirales</taxon>
        <taxon>Lachnospiraceae</taxon>
        <taxon>Claveliimonas</taxon>
    </lineage>
</organism>
<proteinExistence type="predicted"/>
<evidence type="ECO:0000256" key="3">
    <source>
        <dbReference type="ARBA" id="ARBA00022692"/>
    </source>
</evidence>
<evidence type="ECO:0000256" key="6">
    <source>
        <dbReference type="SAM" id="Phobius"/>
    </source>
</evidence>
<evidence type="ECO:0000256" key="2">
    <source>
        <dbReference type="ARBA" id="ARBA00022475"/>
    </source>
</evidence>
<keyword evidence="5 6" id="KW-0472">Membrane</keyword>
<accession>A0ABM8I9A9</accession>
<name>A0ABM8I9A9_9FIRM</name>
<reference evidence="8" key="1">
    <citation type="journal article" date="2023" name="Int. J. Syst. Evol. Microbiol.">
        <title>Claveliimonas bilis gen. nov., sp. nov., deoxycholic acid-producing bacteria isolated from human faeces, and reclassification of Sellimonas monacensis Zenner et al. 2021 as Claveliimonas monacensis comb. nov.</title>
        <authorList>
            <person name="Hisatomi A."/>
            <person name="Kastawa N.W.E.P.G."/>
            <person name="Song I."/>
            <person name="Ohkuma M."/>
            <person name="Fukiya S."/>
            <person name="Sakamoto M."/>
        </authorList>
    </citation>
    <scope>NUCLEOTIDE SEQUENCE [LARGE SCALE GENOMIC DNA]</scope>
    <source>
        <strain evidence="8">12BBH14</strain>
    </source>
</reference>
<evidence type="ECO:0000313" key="8">
    <source>
        <dbReference type="Proteomes" id="UP001305815"/>
    </source>
</evidence>
<feature type="transmembrane region" description="Helical" evidence="6">
    <location>
        <begin position="445"/>
        <end position="467"/>
    </location>
</feature>
<keyword evidence="2" id="KW-1003">Cell membrane</keyword>
<feature type="transmembrane region" description="Helical" evidence="6">
    <location>
        <begin position="121"/>
        <end position="141"/>
    </location>
</feature>